<keyword evidence="2" id="KW-1185">Reference proteome</keyword>
<dbReference type="Pfam" id="PF20370">
    <property type="entry name" value="DUF6665"/>
    <property type="match status" value="1"/>
</dbReference>
<accession>A0ABN1H3F2</accession>
<protein>
    <submittedName>
        <fullName evidence="1">Uncharacterized protein</fullName>
    </submittedName>
</protein>
<dbReference type="Proteomes" id="UP001500957">
    <property type="component" value="Unassembled WGS sequence"/>
</dbReference>
<evidence type="ECO:0000313" key="1">
    <source>
        <dbReference type="EMBL" id="GAA0627977.1"/>
    </source>
</evidence>
<organism evidence="1 2">
    <name type="scientific">Sporichthya brevicatena</name>
    <dbReference type="NCBI Taxonomy" id="171442"/>
    <lineage>
        <taxon>Bacteria</taxon>
        <taxon>Bacillati</taxon>
        <taxon>Actinomycetota</taxon>
        <taxon>Actinomycetes</taxon>
        <taxon>Sporichthyales</taxon>
        <taxon>Sporichthyaceae</taxon>
        <taxon>Sporichthya</taxon>
    </lineage>
</organism>
<reference evidence="1 2" key="1">
    <citation type="journal article" date="2019" name="Int. J. Syst. Evol. Microbiol.">
        <title>The Global Catalogue of Microorganisms (GCM) 10K type strain sequencing project: providing services to taxonomists for standard genome sequencing and annotation.</title>
        <authorList>
            <consortium name="The Broad Institute Genomics Platform"/>
            <consortium name="The Broad Institute Genome Sequencing Center for Infectious Disease"/>
            <person name="Wu L."/>
            <person name="Ma J."/>
        </authorList>
    </citation>
    <scope>NUCLEOTIDE SEQUENCE [LARGE SCALE GENOMIC DNA]</scope>
    <source>
        <strain evidence="1 2">JCM 10671</strain>
    </source>
</reference>
<gene>
    <name evidence="1" type="ORF">GCM10009547_34480</name>
</gene>
<name>A0ABN1H3F2_9ACTN</name>
<sequence>MLKELSGERANTLGRAGVRLNEALTAYASVLETGADPDRVETALTEARDAAWALVVQRECAGFRSKDFTWLREHWGVPEEVLRRI</sequence>
<comment type="caution">
    <text evidence="1">The sequence shown here is derived from an EMBL/GenBank/DDBJ whole genome shotgun (WGS) entry which is preliminary data.</text>
</comment>
<proteinExistence type="predicted"/>
<evidence type="ECO:0000313" key="2">
    <source>
        <dbReference type="Proteomes" id="UP001500957"/>
    </source>
</evidence>
<dbReference type="EMBL" id="BAAAHE010000030">
    <property type="protein sequence ID" value="GAA0627977.1"/>
    <property type="molecule type" value="Genomic_DNA"/>
</dbReference>
<dbReference type="InterPro" id="IPR046606">
    <property type="entry name" value="DUF6665"/>
</dbReference>